<comment type="catalytic activity">
    <reaction evidence="17 18">
        <text>a ubiquinone + NADH + 5 H(+)(in) = a ubiquinol + NAD(+) + 4 H(+)(out)</text>
        <dbReference type="Rhea" id="RHEA:29091"/>
        <dbReference type="Rhea" id="RHEA-COMP:9565"/>
        <dbReference type="Rhea" id="RHEA-COMP:9566"/>
        <dbReference type="ChEBI" id="CHEBI:15378"/>
        <dbReference type="ChEBI" id="CHEBI:16389"/>
        <dbReference type="ChEBI" id="CHEBI:17976"/>
        <dbReference type="ChEBI" id="CHEBI:57540"/>
        <dbReference type="ChEBI" id="CHEBI:57945"/>
        <dbReference type="EC" id="7.1.1.2"/>
    </reaction>
</comment>
<evidence type="ECO:0000256" key="16">
    <source>
        <dbReference type="ARBA" id="ARBA00023136"/>
    </source>
</evidence>
<comment type="similarity">
    <text evidence="3 18">Belongs to the complex I subunit 2 family.</text>
</comment>
<dbReference type="PRINTS" id="PR01436">
    <property type="entry name" value="NADHDHGNASE2"/>
</dbReference>
<evidence type="ECO:0000256" key="7">
    <source>
        <dbReference type="ARBA" id="ARBA00022660"/>
    </source>
</evidence>
<keyword evidence="6" id="KW-0813">Transport</keyword>
<reference evidence="20" key="1">
    <citation type="journal article" date="2018" name="Cladistics">
        <title>Phylogeny and the colourful history of jewel bugs (Insecta: Hemiptera: Scutelleridae).</title>
        <authorList>
            <person name="Wu Y."/>
            <person name="Redei D."/>
            <person name="Eger J."/>
            <person name="Wang Y."/>
            <person name="Wu H."/>
            <person name="Carapezza A."/>
            <person name="Kment P."/>
            <person name="Cai B."/>
            <person name="Sun X."/>
            <person name="Guo P."/>
            <person name="Luo J."/>
            <person name="Xie Q."/>
        </authorList>
    </citation>
    <scope>NUCLEOTIDE SEQUENCE</scope>
</reference>
<evidence type="ECO:0000256" key="15">
    <source>
        <dbReference type="ARBA" id="ARBA00023128"/>
    </source>
</evidence>
<feature type="transmembrane region" description="Helical" evidence="18">
    <location>
        <begin position="187"/>
        <end position="206"/>
    </location>
</feature>
<evidence type="ECO:0000256" key="6">
    <source>
        <dbReference type="ARBA" id="ARBA00022448"/>
    </source>
</evidence>
<feature type="transmembrane region" description="Helical" evidence="18">
    <location>
        <begin position="259"/>
        <end position="279"/>
    </location>
</feature>
<dbReference type="Pfam" id="PF00361">
    <property type="entry name" value="Proton_antipo_M"/>
    <property type="match status" value="1"/>
</dbReference>
<feature type="transmembrane region" description="Helical" evidence="18">
    <location>
        <begin position="227"/>
        <end position="247"/>
    </location>
</feature>
<evidence type="ECO:0000256" key="10">
    <source>
        <dbReference type="ARBA" id="ARBA00022967"/>
    </source>
</evidence>
<dbReference type="PANTHER" id="PTHR46552:SF1">
    <property type="entry name" value="NADH-UBIQUINONE OXIDOREDUCTASE CHAIN 2"/>
    <property type="match status" value="1"/>
</dbReference>
<gene>
    <name evidence="20" type="primary">ND2</name>
</gene>
<keyword evidence="11 18" id="KW-0249">Electron transport</keyword>
<dbReference type="GO" id="GO:0008137">
    <property type="term" value="F:NADH dehydrogenase (ubiquinone) activity"/>
    <property type="evidence" value="ECO:0007669"/>
    <property type="project" value="UniProtKB-EC"/>
</dbReference>
<keyword evidence="8 18" id="KW-0812">Transmembrane</keyword>
<comment type="function">
    <text evidence="1">Core subunit of the mitochondrial membrane respiratory chain NADH dehydrogenase (Complex I) that is believed to belong to the minimal assembly required for catalysis. Complex I functions in the transfer of electrons from NADH to the respiratory chain. The immediate electron acceptor for the enzyme is believed to be ubiquinone.</text>
</comment>
<feature type="domain" description="NADH:quinone oxidoreductase/Mrp antiporter transmembrane" evidence="19">
    <location>
        <begin position="22"/>
        <end position="273"/>
    </location>
</feature>
<dbReference type="InterPro" id="IPR001750">
    <property type="entry name" value="ND/Mrp_TM"/>
</dbReference>
<dbReference type="GO" id="GO:0005743">
    <property type="term" value="C:mitochondrial inner membrane"/>
    <property type="evidence" value="ECO:0007669"/>
    <property type="project" value="UniProtKB-SubCell"/>
</dbReference>
<keyword evidence="15 18" id="KW-0496">Mitochondrion</keyword>
<feature type="transmembrane region" description="Helical" evidence="18">
    <location>
        <begin position="7"/>
        <end position="26"/>
    </location>
</feature>
<evidence type="ECO:0000256" key="12">
    <source>
        <dbReference type="ARBA" id="ARBA00022989"/>
    </source>
</evidence>
<name>A0A2K9YVD9_9HEMI</name>
<evidence type="ECO:0000256" key="9">
    <source>
        <dbReference type="ARBA" id="ARBA00022792"/>
    </source>
</evidence>
<feature type="transmembrane region" description="Helical" evidence="18">
    <location>
        <begin position="139"/>
        <end position="158"/>
    </location>
</feature>
<evidence type="ECO:0000259" key="19">
    <source>
        <dbReference type="Pfam" id="PF00361"/>
    </source>
</evidence>
<keyword evidence="14 18" id="KW-0830">Ubiquinone</keyword>
<evidence type="ECO:0000256" key="1">
    <source>
        <dbReference type="ARBA" id="ARBA00003257"/>
    </source>
</evidence>
<protein>
    <recommendedName>
        <fullName evidence="5 18">NADH-ubiquinone oxidoreductase chain 2</fullName>
        <ecNumber evidence="4 18">7.1.1.2</ecNumber>
    </recommendedName>
</protein>
<keyword evidence="13 18" id="KW-0520">NAD</keyword>
<organism evidence="20">
    <name type="scientific">Cantao ocellatus</name>
    <dbReference type="NCBI Taxonomy" id="299244"/>
    <lineage>
        <taxon>Eukaryota</taxon>
        <taxon>Metazoa</taxon>
        <taxon>Ecdysozoa</taxon>
        <taxon>Arthropoda</taxon>
        <taxon>Hexapoda</taxon>
        <taxon>Insecta</taxon>
        <taxon>Pterygota</taxon>
        <taxon>Neoptera</taxon>
        <taxon>Paraneoptera</taxon>
        <taxon>Hemiptera</taxon>
        <taxon>Heteroptera</taxon>
        <taxon>Panheteroptera</taxon>
        <taxon>Pentatomomorpha</taxon>
        <taxon>Pentatomoidea</taxon>
        <taxon>Scutelleridae</taxon>
        <taxon>Scutellerinae</taxon>
        <taxon>Cantao</taxon>
    </lineage>
</organism>
<comment type="subcellular location">
    <subcellularLocation>
        <location evidence="2 18">Mitochondrion inner membrane</location>
        <topology evidence="2 18">Multi-pass membrane protein</topology>
    </subcellularLocation>
</comment>
<dbReference type="AlphaFoldDB" id="A0A2K9YVD9"/>
<evidence type="ECO:0000256" key="17">
    <source>
        <dbReference type="ARBA" id="ARBA00049551"/>
    </source>
</evidence>
<evidence type="ECO:0000256" key="3">
    <source>
        <dbReference type="ARBA" id="ARBA00007012"/>
    </source>
</evidence>
<keyword evidence="9 18" id="KW-0999">Mitochondrion inner membrane</keyword>
<evidence type="ECO:0000256" key="8">
    <source>
        <dbReference type="ARBA" id="ARBA00022692"/>
    </source>
</evidence>
<evidence type="ECO:0000256" key="11">
    <source>
        <dbReference type="ARBA" id="ARBA00022982"/>
    </source>
</evidence>
<keyword evidence="16 18" id="KW-0472">Membrane</keyword>
<evidence type="ECO:0000256" key="13">
    <source>
        <dbReference type="ARBA" id="ARBA00023027"/>
    </source>
</evidence>
<dbReference type="EMBL" id="MF078018">
    <property type="protein sequence ID" value="AUW38574.1"/>
    <property type="molecule type" value="Genomic_DNA"/>
</dbReference>
<feature type="transmembrane region" description="Helical" evidence="18">
    <location>
        <begin position="82"/>
        <end position="104"/>
    </location>
</feature>
<accession>A0A2K9YVD9</accession>
<proteinExistence type="inferred from homology"/>
<evidence type="ECO:0000256" key="14">
    <source>
        <dbReference type="ARBA" id="ARBA00023075"/>
    </source>
</evidence>
<comment type="function">
    <text evidence="18">Core subunit of the mitochondrial membrane respiratory chain NADH dehydrogenase (Complex I) which catalyzes electron transfer from NADH through the respiratory chain, using ubiquinone as an electron acceptor. Essential for the catalytic activity and assembly of complex I.</text>
</comment>
<keyword evidence="10 18" id="KW-1278">Translocase</keyword>
<evidence type="ECO:0000313" key="20">
    <source>
        <dbReference type="EMBL" id="AUW38574.1"/>
    </source>
</evidence>
<keyword evidence="12 18" id="KW-1133">Transmembrane helix</keyword>
<evidence type="ECO:0000256" key="5">
    <source>
        <dbReference type="ARBA" id="ARBA00021008"/>
    </source>
</evidence>
<sequence>MLKSKSLFWLIMMIGTILVLSSNNWISMWMGLEINLMAFIPLMNYNNKLSSESMMIYLLTQSASSMLLMFSIIMLNMTMNEMFNNLTLISLLIKLGAAPFHMWLPEILTKMNWITGVVIMTWQKMAPMMMINNLNTNNVIMYSSIILSVIVGTLGGLNQMSLRKIMAYSSINHLGWMMMMVKTKNNWLIYLMIYSMMIMIMCWMFHQYNLIHINQINNLNITMMEKMNYMVSMLSLGGLPPFLGFLPKWLVIQTMMNNNLIMMLLIMVTCSLLSLFYYMRTMTLMMMTFSTMNKWIMIKSNPNMLFTMMMVNFSLPFILIMNLF</sequence>
<feature type="transmembrane region" description="Helical" evidence="18">
    <location>
        <begin position="54"/>
        <end position="75"/>
    </location>
</feature>
<geneLocation type="mitochondrion" evidence="20"/>
<feature type="transmembrane region" description="Helical" evidence="18">
    <location>
        <begin position="300"/>
        <end position="321"/>
    </location>
</feature>
<dbReference type="InterPro" id="IPR050175">
    <property type="entry name" value="Complex_I_Subunit_2"/>
</dbReference>
<evidence type="ECO:0000256" key="2">
    <source>
        <dbReference type="ARBA" id="ARBA00004448"/>
    </source>
</evidence>
<dbReference type="EC" id="7.1.1.2" evidence="4 18"/>
<evidence type="ECO:0000256" key="4">
    <source>
        <dbReference type="ARBA" id="ARBA00012944"/>
    </source>
</evidence>
<evidence type="ECO:0000256" key="18">
    <source>
        <dbReference type="RuleBase" id="RU003403"/>
    </source>
</evidence>
<keyword evidence="7 18" id="KW-0679">Respiratory chain</keyword>
<dbReference type="PANTHER" id="PTHR46552">
    <property type="entry name" value="NADH-UBIQUINONE OXIDOREDUCTASE CHAIN 2"/>
    <property type="match status" value="1"/>
</dbReference>
<dbReference type="GO" id="GO:0006120">
    <property type="term" value="P:mitochondrial electron transport, NADH to ubiquinone"/>
    <property type="evidence" value="ECO:0007669"/>
    <property type="project" value="InterPro"/>
</dbReference>
<dbReference type="InterPro" id="IPR003917">
    <property type="entry name" value="NADH_UbQ_OxRdtase_chain2"/>
</dbReference>